<keyword evidence="2" id="KW-1185">Reference proteome</keyword>
<evidence type="ECO:0000313" key="1">
    <source>
        <dbReference type="EMBL" id="PVD36249.1"/>
    </source>
</evidence>
<dbReference type="Proteomes" id="UP000245119">
    <property type="component" value="Linkage Group LG2"/>
</dbReference>
<gene>
    <name evidence="1" type="ORF">C0Q70_03227</name>
</gene>
<dbReference type="OrthoDB" id="6123445at2759"/>
<comment type="caution">
    <text evidence="1">The sequence shown here is derived from an EMBL/GenBank/DDBJ whole genome shotgun (WGS) entry which is preliminary data.</text>
</comment>
<dbReference type="AlphaFoldDB" id="A0A2T7PS51"/>
<dbReference type="EMBL" id="PZQS01000002">
    <property type="protein sequence ID" value="PVD36249.1"/>
    <property type="molecule type" value="Genomic_DNA"/>
</dbReference>
<reference evidence="1 2" key="1">
    <citation type="submission" date="2018-04" db="EMBL/GenBank/DDBJ databases">
        <title>The genome of golden apple snail Pomacea canaliculata provides insight into stress tolerance and invasive adaptation.</title>
        <authorList>
            <person name="Liu C."/>
            <person name="Liu B."/>
            <person name="Ren Y."/>
            <person name="Zhang Y."/>
            <person name="Wang H."/>
            <person name="Li S."/>
            <person name="Jiang F."/>
            <person name="Yin L."/>
            <person name="Zhang G."/>
            <person name="Qian W."/>
            <person name="Fan W."/>
        </authorList>
    </citation>
    <scope>NUCLEOTIDE SEQUENCE [LARGE SCALE GENOMIC DNA]</scope>
    <source>
        <strain evidence="1">SZHN2017</strain>
        <tissue evidence="1">Muscle</tissue>
    </source>
</reference>
<proteinExistence type="predicted"/>
<sequence length="237" mass="26704">MRLSTEQTDAVAVSSTQNTLNININGSHSNKHQMSYIGVAKTLMWTSLGMRSGTGWPVQPQVTHSPVHREATCGWQRTCTSLDVTRGDRVRDAPHRKFQMCPCDGHTLPCSQQELSQKRKLEIPSCHPGSLGDYDVLSSPSVKRHRMECACAALQSNFLRMAETAYRSIRRKDTSAASFEQFKRELTQTNYLLKESASLIACIKQMCEHWAHLHVRQQVCPPSHVIESCCQVRHLAN</sequence>
<accession>A0A2T7PS51</accession>
<protein>
    <submittedName>
        <fullName evidence="1">Uncharacterized protein</fullName>
    </submittedName>
</protein>
<organism evidence="1 2">
    <name type="scientific">Pomacea canaliculata</name>
    <name type="common">Golden apple snail</name>
    <dbReference type="NCBI Taxonomy" id="400727"/>
    <lineage>
        <taxon>Eukaryota</taxon>
        <taxon>Metazoa</taxon>
        <taxon>Spiralia</taxon>
        <taxon>Lophotrochozoa</taxon>
        <taxon>Mollusca</taxon>
        <taxon>Gastropoda</taxon>
        <taxon>Caenogastropoda</taxon>
        <taxon>Architaenioglossa</taxon>
        <taxon>Ampullarioidea</taxon>
        <taxon>Ampullariidae</taxon>
        <taxon>Pomacea</taxon>
    </lineage>
</organism>
<name>A0A2T7PS51_POMCA</name>
<evidence type="ECO:0000313" key="2">
    <source>
        <dbReference type="Proteomes" id="UP000245119"/>
    </source>
</evidence>